<evidence type="ECO:0000313" key="3">
    <source>
        <dbReference type="Proteomes" id="UP000216063"/>
    </source>
</evidence>
<gene>
    <name evidence="2" type="ORF">CG716_04320</name>
</gene>
<evidence type="ECO:0000313" key="2">
    <source>
        <dbReference type="EMBL" id="OYN81603.1"/>
    </source>
</evidence>
<evidence type="ECO:0000259" key="1">
    <source>
        <dbReference type="Pfam" id="PF12706"/>
    </source>
</evidence>
<dbReference type="Pfam" id="PF12706">
    <property type="entry name" value="Lactamase_B_2"/>
    <property type="match status" value="1"/>
</dbReference>
<comment type="caution">
    <text evidence="2">The sequence shown here is derived from an EMBL/GenBank/DDBJ whole genome shotgun (WGS) entry which is preliminary data.</text>
</comment>
<accession>A0A255E0N5</accession>
<dbReference type="InterPro" id="IPR050114">
    <property type="entry name" value="UPF0173_UPF0282_UlaG_hydrolase"/>
</dbReference>
<dbReference type="PANTHER" id="PTHR43546:SF3">
    <property type="entry name" value="UPF0173 METAL-DEPENDENT HYDROLASE MJ1163"/>
    <property type="match status" value="1"/>
</dbReference>
<protein>
    <recommendedName>
        <fullName evidence="1">Metallo-beta-lactamase domain-containing protein</fullName>
    </recommendedName>
</protein>
<dbReference type="EMBL" id="NOZR01000003">
    <property type="protein sequence ID" value="OYN81603.1"/>
    <property type="molecule type" value="Genomic_DNA"/>
</dbReference>
<sequence>MATTTLTRVAHASVLLDFDGHTILTDPWLSEKPGYYQGERRAFESAADLPELAGVVVSHGHYDHFDMDAFAAYPDKSVPMVLKRGLAAQARAHGFTNITELDAWESTTVGPVRITAGPAKHKVPEVTYVLEGAGSRVFFGGDTMRIAELDDIAHRFGDIDLALLPINGLTIRPLLNKQVVMNAVEAADLTRALRPRMAVPIHYSFTGGPLRDKLLLKTDGRPEVFVDAAAEAAPDTDVRVLEPGELLAL</sequence>
<dbReference type="Proteomes" id="UP000216063">
    <property type="component" value="Unassembled WGS sequence"/>
</dbReference>
<dbReference type="OrthoDB" id="3204284at2"/>
<dbReference type="Gene3D" id="3.60.15.10">
    <property type="entry name" value="Ribonuclease Z/Hydroxyacylglutathione hydrolase-like"/>
    <property type="match status" value="1"/>
</dbReference>
<dbReference type="AlphaFoldDB" id="A0A255E0N5"/>
<organism evidence="2 3">
    <name type="scientific">Mycolicibacterium sphagni</name>
    <dbReference type="NCBI Taxonomy" id="1786"/>
    <lineage>
        <taxon>Bacteria</taxon>
        <taxon>Bacillati</taxon>
        <taxon>Actinomycetota</taxon>
        <taxon>Actinomycetes</taxon>
        <taxon>Mycobacteriales</taxon>
        <taxon>Mycobacteriaceae</taxon>
        <taxon>Mycolicibacterium</taxon>
    </lineage>
</organism>
<reference evidence="2 3" key="1">
    <citation type="submission" date="2017-07" db="EMBL/GenBank/DDBJ databases">
        <title>The new phylogeny of genus Mycobacterium.</title>
        <authorList>
            <person name="Tortoli E."/>
            <person name="Trovato A."/>
            <person name="Cirillo D.M."/>
        </authorList>
    </citation>
    <scope>NUCLEOTIDE SEQUENCE [LARGE SCALE GENOMIC DNA]</scope>
    <source>
        <strain evidence="2 3">ATCC 33027</strain>
    </source>
</reference>
<dbReference type="InterPro" id="IPR001279">
    <property type="entry name" value="Metallo-B-lactamas"/>
</dbReference>
<dbReference type="PANTHER" id="PTHR43546">
    <property type="entry name" value="UPF0173 METAL-DEPENDENT HYDROLASE MJ1163-RELATED"/>
    <property type="match status" value="1"/>
</dbReference>
<proteinExistence type="predicted"/>
<dbReference type="RefSeq" id="WP_094476829.1">
    <property type="nucleotide sequence ID" value="NZ_JACKSC010000175.1"/>
</dbReference>
<keyword evidence="3" id="KW-1185">Reference proteome</keyword>
<feature type="domain" description="Metallo-beta-lactamase" evidence="1">
    <location>
        <begin position="21"/>
        <end position="203"/>
    </location>
</feature>
<dbReference type="InterPro" id="IPR036866">
    <property type="entry name" value="RibonucZ/Hydroxyglut_hydro"/>
</dbReference>
<name>A0A255E0N5_9MYCO</name>
<dbReference type="SUPFAM" id="SSF56281">
    <property type="entry name" value="Metallo-hydrolase/oxidoreductase"/>
    <property type="match status" value="1"/>
</dbReference>